<feature type="compositionally biased region" description="Pro residues" evidence="1">
    <location>
        <begin position="13"/>
        <end position="24"/>
    </location>
</feature>
<evidence type="ECO:0000256" key="1">
    <source>
        <dbReference type="SAM" id="MobiDB-lite"/>
    </source>
</evidence>
<dbReference type="AlphaFoldDB" id="A0A6G3XWM3"/>
<reference evidence="2" key="1">
    <citation type="submission" date="2020-01" db="EMBL/GenBank/DDBJ databases">
        <title>Insect and environment-associated Actinomycetes.</title>
        <authorList>
            <person name="Currrie C."/>
            <person name="Chevrette M."/>
            <person name="Carlson C."/>
            <person name="Stubbendieck R."/>
            <person name="Wendt-Pienkowski E."/>
        </authorList>
    </citation>
    <scope>NUCLEOTIDE SEQUENCE</scope>
    <source>
        <strain evidence="2">SID7499</strain>
    </source>
</reference>
<gene>
    <name evidence="2" type="ORF">G3M58_89145</name>
</gene>
<accession>A0A6G3XWM3</accession>
<comment type="caution">
    <text evidence="2">The sequence shown here is derived from an EMBL/GenBank/DDBJ whole genome shotgun (WGS) entry which is preliminary data.</text>
</comment>
<sequence>QDGNAHGQAPQPGFTPPGQNPYQR</sequence>
<organism evidence="2">
    <name type="scientific">Streptomyces sp. SID7499</name>
    <dbReference type="NCBI Taxonomy" id="2706086"/>
    <lineage>
        <taxon>Bacteria</taxon>
        <taxon>Bacillati</taxon>
        <taxon>Actinomycetota</taxon>
        <taxon>Actinomycetes</taxon>
        <taxon>Kitasatosporales</taxon>
        <taxon>Streptomycetaceae</taxon>
        <taxon>Streptomyces</taxon>
    </lineage>
</organism>
<feature type="non-terminal residue" evidence="2">
    <location>
        <position position="1"/>
    </location>
</feature>
<proteinExistence type="predicted"/>
<name>A0A6G3XWM3_9ACTN</name>
<protein>
    <submittedName>
        <fullName evidence="2">Zinc-ribbon domain-containing protein</fullName>
    </submittedName>
</protein>
<feature type="region of interest" description="Disordered" evidence="1">
    <location>
        <begin position="1"/>
        <end position="24"/>
    </location>
</feature>
<evidence type="ECO:0000313" key="2">
    <source>
        <dbReference type="EMBL" id="NEE22218.1"/>
    </source>
</evidence>
<dbReference type="EMBL" id="JAAGMN010009573">
    <property type="protein sequence ID" value="NEE22218.1"/>
    <property type="molecule type" value="Genomic_DNA"/>
</dbReference>